<dbReference type="EnsemblPlants" id="KRH58317">
    <property type="protein sequence ID" value="KRH58317"/>
    <property type="gene ID" value="GLYMA_05G119700"/>
</dbReference>
<reference evidence="4" key="2">
    <citation type="submission" date="2018-02" db="UniProtKB">
        <authorList>
            <consortium name="EnsemblPlants"/>
        </authorList>
    </citation>
    <scope>IDENTIFICATION</scope>
    <source>
        <strain evidence="4">Williams 82</strain>
    </source>
</reference>
<dbReference type="InParanoid" id="A0A0R0JU30"/>
<keyword evidence="5" id="KW-1185">Reference proteome</keyword>
<proteinExistence type="predicted"/>
<accession>A0A0R0JU30</accession>
<dbReference type="GO" id="GO:0003676">
    <property type="term" value="F:nucleic acid binding"/>
    <property type="evidence" value="ECO:0007669"/>
    <property type="project" value="InterPro"/>
</dbReference>
<evidence type="ECO:0000313" key="4">
    <source>
        <dbReference type="EnsemblPlants" id="KRH58317"/>
    </source>
</evidence>
<dbReference type="Proteomes" id="UP000008827">
    <property type="component" value="Chromosome 5"/>
</dbReference>
<dbReference type="EMBL" id="CM000838">
    <property type="protein sequence ID" value="KRH58317.1"/>
    <property type="molecule type" value="Genomic_DNA"/>
</dbReference>
<reference evidence="3 4" key="1">
    <citation type="journal article" date="2010" name="Nature">
        <title>Genome sequence of the palaeopolyploid soybean.</title>
        <authorList>
            <person name="Schmutz J."/>
            <person name="Cannon S.B."/>
            <person name="Schlueter J."/>
            <person name="Ma J."/>
            <person name="Mitros T."/>
            <person name="Nelson W."/>
            <person name="Hyten D.L."/>
            <person name="Song Q."/>
            <person name="Thelen J.J."/>
            <person name="Cheng J."/>
            <person name="Xu D."/>
            <person name="Hellsten U."/>
            <person name="May G.D."/>
            <person name="Yu Y."/>
            <person name="Sakurai T."/>
            <person name="Umezawa T."/>
            <person name="Bhattacharyya M.K."/>
            <person name="Sandhu D."/>
            <person name="Valliyodan B."/>
            <person name="Lindquist E."/>
            <person name="Peto M."/>
            <person name="Grant D."/>
            <person name="Shu S."/>
            <person name="Goodstein D."/>
            <person name="Barry K."/>
            <person name="Futrell-Griggs M."/>
            <person name="Abernathy B."/>
            <person name="Du J."/>
            <person name="Tian Z."/>
            <person name="Zhu L."/>
            <person name="Gill N."/>
            <person name="Joshi T."/>
            <person name="Libault M."/>
            <person name="Sethuraman A."/>
            <person name="Zhang X.-C."/>
            <person name="Shinozaki K."/>
            <person name="Nguyen H.T."/>
            <person name="Wing R.A."/>
            <person name="Cregan P."/>
            <person name="Specht J."/>
            <person name="Grimwood J."/>
            <person name="Rokhsar D."/>
            <person name="Stacey G."/>
            <person name="Shoemaker R.C."/>
            <person name="Jackson S.A."/>
        </authorList>
    </citation>
    <scope>NUCLEOTIDE SEQUENCE</scope>
    <source>
        <strain evidence="4">cv. Williams 82</strain>
        <tissue evidence="3">Callus</tissue>
    </source>
</reference>
<dbReference type="AlphaFoldDB" id="A0A0R0JU30"/>
<evidence type="ECO:0000256" key="1">
    <source>
        <dbReference type="SAM" id="MobiDB-lite"/>
    </source>
</evidence>
<dbReference type="SUPFAM" id="SSF57756">
    <property type="entry name" value="Retrovirus zinc finger-like domains"/>
    <property type="match status" value="1"/>
</dbReference>
<evidence type="ECO:0000313" key="5">
    <source>
        <dbReference type="Proteomes" id="UP000008827"/>
    </source>
</evidence>
<dbReference type="STRING" id="3847.A0A0R0JU30"/>
<gene>
    <name evidence="3" type="ORF">GLYMA_05G119700</name>
</gene>
<reference evidence="3" key="3">
    <citation type="submission" date="2018-07" db="EMBL/GenBank/DDBJ databases">
        <title>WGS assembly of Glycine max.</title>
        <authorList>
            <person name="Schmutz J."/>
            <person name="Cannon S."/>
            <person name="Schlueter J."/>
            <person name="Ma J."/>
            <person name="Mitros T."/>
            <person name="Nelson W."/>
            <person name="Hyten D."/>
            <person name="Song Q."/>
            <person name="Thelen J."/>
            <person name="Cheng J."/>
            <person name="Xu D."/>
            <person name="Hellsten U."/>
            <person name="May G."/>
            <person name="Yu Y."/>
            <person name="Sakurai T."/>
            <person name="Umezawa T."/>
            <person name="Bhattacharyya M."/>
            <person name="Sandhu D."/>
            <person name="Valliyodan B."/>
            <person name="Lindquist E."/>
            <person name="Peto M."/>
            <person name="Grant D."/>
            <person name="Shu S."/>
            <person name="Goodstein D."/>
            <person name="Barry K."/>
            <person name="Futrell-Griggs M."/>
            <person name="Abernathy B."/>
            <person name="Du J."/>
            <person name="Tian Z."/>
            <person name="Zhu L."/>
            <person name="Gill N."/>
            <person name="Joshi T."/>
            <person name="Libault M."/>
            <person name="Sethuraman A."/>
            <person name="Zhang X."/>
            <person name="Shinozaki K."/>
            <person name="Nguyen H."/>
            <person name="Wing R."/>
            <person name="Cregan P."/>
            <person name="Specht J."/>
            <person name="Grimwood J."/>
            <person name="Rokhsar D."/>
            <person name="Stacey G."/>
            <person name="Shoemaker R."/>
            <person name="Jackson S."/>
        </authorList>
    </citation>
    <scope>NUCLEOTIDE SEQUENCE</scope>
    <source>
        <tissue evidence="3">Callus</tissue>
    </source>
</reference>
<feature type="region of interest" description="Disordered" evidence="1">
    <location>
        <begin position="65"/>
        <end position="219"/>
    </location>
</feature>
<sequence>MKNYFAFFRSSSADDARYNLDGRDVEGRHITGPCGSQEYLGRGPPTGPGRCFNCGIDDHWARDSKAGHRKNKSYQFGGRGHIEKNCKNSPKKLRNIRGWSLSHSPVRSQSSQPSKVRKHSASPDQSSAQKRGVTSPGSDRLATQQDGSDYSDGPRGKSKSPANLARDRDEGSYDSPKANGHSHSPSHSRIPRDDDRSHIDEDDENHRGYSHLEKHCLIK</sequence>
<feature type="compositionally biased region" description="Polar residues" evidence="1">
    <location>
        <begin position="135"/>
        <end position="148"/>
    </location>
</feature>
<organism evidence="3">
    <name type="scientific">Glycine max</name>
    <name type="common">Soybean</name>
    <name type="synonym">Glycine hispida</name>
    <dbReference type="NCBI Taxonomy" id="3847"/>
    <lineage>
        <taxon>Eukaryota</taxon>
        <taxon>Viridiplantae</taxon>
        <taxon>Streptophyta</taxon>
        <taxon>Embryophyta</taxon>
        <taxon>Tracheophyta</taxon>
        <taxon>Spermatophyta</taxon>
        <taxon>Magnoliopsida</taxon>
        <taxon>eudicotyledons</taxon>
        <taxon>Gunneridae</taxon>
        <taxon>Pentapetalae</taxon>
        <taxon>rosids</taxon>
        <taxon>fabids</taxon>
        <taxon>Fabales</taxon>
        <taxon>Fabaceae</taxon>
        <taxon>Papilionoideae</taxon>
        <taxon>50 kb inversion clade</taxon>
        <taxon>NPAAA clade</taxon>
        <taxon>indigoferoid/millettioid clade</taxon>
        <taxon>Phaseoleae</taxon>
        <taxon>Glycine</taxon>
        <taxon>Glycine subgen. Soja</taxon>
    </lineage>
</organism>
<dbReference type="Pfam" id="PF00098">
    <property type="entry name" value="zf-CCHC"/>
    <property type="match status" value="1"/>
</dbReference>
<feature type="compositionally biased region" description="Polar residues" evidence="1">
    <location>
        <begin position="101"/>
        <end position="114"/>
    </location>
</feature>
<feature type="domain" description="CCHC-type" evidence="2">
    <location>
        <begin position="50"/>
        <end position="63"/>
    </location>
</feature>
<protein>
    <recommendedName>
        <fullName evidence="2">CCHC-type domain-containing protein</fullName>
    </recommendedName>
</protein>
<name>A0A0R0JU30_SOYBN</name>
<dbReference type="Gramene" id="KRH58317">
    <property type="protein sequence ID" value="KRH58317"/>
    <property type="gene ID" value="GLYMA_05G119700"/>
</dbReference>
<evidence type="ECO:0000313" key="3">
    <source>
        <dbReference type="EMBL" id="KRH58317.1"/>
    </source>
</evidence>
<dbReference type="InterPro" id="IPR036875">
    <property type="entry name" value="Znf_CCHC_sf"/>
</dbReference>
<feature type="compositionally biased region" description="Basic and acidic residues" evidence="1">
    <location>
        <begin position="190"/>
        <end position="219"/>
    </location>
</feature>
<evidence type="ECO:0000259" key="2">
    <source>
        <dbReference type="Pfam" id="PF00098"/>
    </source>
</evidence>
<dbReference type="InterPro" id="IPR001878">
    <property type="entry name" value="Znf_CCHC"/>
</dbReference>
<dbReference type="Gene3D" id="4.10.60.10">
    <property type="entry name" value="Zinc finger, CCHC-type"/>
    <property type="match status" value="1"/>
</dbReference>
<dbReference type="GO" id="GO:0008270">
    <property type="term" value="F:zinc ion binding"/>
    <property type="evidence" value="ECO:0007669"/>
    <property type="project" value="InterPro"/>
</dbReference>